<evidence type="ECO:0000313" key="3">
    <source>
        <dbReference type="EMBL" id="MET3603697.1"/>
    </source>
</evidence>
<organism evidence="4 5">
    <name type="scientific">Sphaerotilus sulfidivorans</name>
    <dbReference type="NCBI Taxonomy" id="639200"/>
    <lineage>
        <taxon>Bacteria</taxon>
        <taxon>Pseudomonadati</taxon>
        <taxon>Pseudomonadota</taxon>
        <taxon>Betaproteobacteria</taxon>
        <taxon>Burkholderiales</taxon>
        <taxon>Sphaerotilaceae</taxon>
        <taxon>Sphaerotilus</taxon>
    </lineage>
</organism>
<feature type="region of interest" description="Disordered" evidence="1">
    <location>
        <begin position="138"/>
        <end position="174"/>
    </location>
</feature>
<sequence length="400" mass="41847">MSTHTPRIRPHGLALIEVLVALLLLGLGSLSLLRLQGGLRLGADLSRQQAEAVRLAADDLETLRAGSAAAAPPAVLDGGASPMRLQRRIEASALQRLASVSSRIDWHDRHGQPQTLELASLRLQPQADLAAATLLARSSGGSGGTGRSSGAVPGIASPARLPPGSQDLGDGRQAWRVRPDSTRIWVFDSRSATVTQRCDRPAPPPGTPERLDAGSLGDCRAVSGLLLSGHVRFATGTDMPGETQAEQPDSAILPLDLRLTLSSTGHPTPAWECVHDGPDGSSTAGRAIAYHCLVQPVAAASGGLPRWSGRLDLVPLGWLLAEGSATAGQSGRFRVCRYSADRDGNGRIDAAEHPAVYSAVTLPLAGQNFLVVRGSARCPVDTGPWPWPDPLDDSTVAHQP</sequence>
<dbReference type="Proteomes" id="UP001549111">
    <property type="component" value="Unassembled WGS sequence"/>
</dbReference>
<evidence type="ECO:0000313" key="5">
    <source>
        <dbReference type="Proteomes" id="UP000323522"/>
    </source>
</evidence>
<feature type="transmembrane region" description="Helical" evidence="2">
    <location>
        <begin position="12"/>
        <end position="33"/>
    </location>
</feature>
<dbReference type="KEGG" id="snn:EWH46_06420"/>
<protein>
    <submittedName>
        <fullName evidence="3">Type II secretory pathway pseudopilin PulG</fullName>
    </submittedName>
</protein>
<name>A0A5C1PYG7_9BURK</name>
<dbReference type="Proteomes" id="UP000323522">
    <property type="component" value="Chromosome"/>
</dbReference>
<dbReference type="EMBL" id="JBEPLS010000004">
    <property type="protein sequence ID" value="MET3603697.1"/>
    <property type="molecule type" value="Genomic_DNA"/>
</dbReference>
<reference evidence="3 6" key="2">
    <citation type="submission" date="2024-06" db="EMBL/GenBank/DDBJ databases">
        <title>Genomic Encyclopedia of Type Strains, Phase IV (KMG-IV): sequencing the most valuable type-strain genomes for metagenomic binning, comparative biology and taxonomic classification.</title>
        <authorList>
            <person name="Goeker M."/>
        </authorList>
    </citation>
    <scope>NUCLEOTIDE SEQUENCE [LARGE SCALE GENOMIC DNA]</scope>
    <source>
        <strain evidence="3 6">D-501</strain>
    </source>
</reference>
<evidence type="ECO:0000256" key="2">
    <source>
        <dbReference type="SAM" id="Phobius"/>
    </source>
</evidence>
<keyword evidence="6" id="KW-1185">Reference proteome</keyword>
<dbReference type="RefSeq" id="WP_149503180.1">
    <property type="nucleotide sequence ID" value="NZ_CP035708.1"/>
</dbReference>
<gene>
    <name evidence="3" type="ORF">ABIC99_001488</name>
    <name evidence="4" type="ORF">EWH46_06420</name>
</gene>
<evidence type="ECO:0000313" key="4">
    <source>
        <dbReference type="EMBL" id="QEN00447.1"/>
    </source>
</evidence>
<dbReference type="OrthoDB" id="9152588at2"/>
<dbReference type="AlphaFoldDB" id="A0A5C1PYG7"/>
<keyword evidence="2" id="KW-1133">Transmembrane helix</keyword>
<feature type="region of interest" description="Disordered" evidence="1">
    <location>
        <begin position="195"/>
        <end position="214"/>
    </location>
</feature>
<accession>A0A5C1PYG7</accession>
<proteinExistence type="predicted"/>
<keyword evidence="2" id="KW-0472">Membrane</keyword>
<dbReference type="EMBL" id="CP035708">
    <property type="protein sequence ID" value="QEN00447.1"/>
    <property type="molecule type" value="Genomic_DNA"/>
</dbReference>
<keyword evidence="2" id="KW-0812">Transmembrane</keyword>
<evidence type="ECO:0000313" key="6">
    <source>
        <dbReference type="Proteomes" id="UP001549111"/>
    </source>
</evidence>
<reference evidence="4 5" key="1">
    <citation type="submission" date="2019-02" db="EMBL/GenBank/DDBJ databases">
        <title>Complete Genome Sequence and Methylome Analysis of Sphaerotilus natans subsp. sulfidivorans D-507.</title>
        <authorList>
            <person name="Fomenkov A."/>
            <person name="Gridneva E."/>
            <person name="Smolyakov D."/>
            <person name="Dubinina G."/>
            <person name="Vincze T."/>
            <person name="Grabovich M."/>
            <person name="Roberts R.J."/>
        </authorList>
    </citation>
    <scope>NUCLEOTIDE SEQUENCE [LARGE SCALE GENOMIC DNA]</scope>
    <source>
        <strain evidence="4 5">D-507</strain>
    </source>
</reference>
<evidence type="ECO:0000256" key="1">
    <source>
        <dbReference type="SAM" id="MobiDB-lite"/>
    </source>
</evidence>